<comment type="similarity">
    <text evidence="1">Belongs to the peptidase C48 family.</text>
</comment>
<name>A0AAW0KHM8_QUESU</name>
<feature type="region of interest" description="Disordered" evidence="5">
    <location>
        <begin position="535"/>
        <end position="559"/>
    </location>
</feature>
<dbReference type="InterPro" id="IPR038765">
    <property type="entry name" value="Papain-like_cys_pep_sf"/>
</dbReference>
<feature type="compositionally biased region" description="Polar residues" evidence="5">
    <location>
        <begin position="38"/>
        <end position="48"/>
    </location>
</feature>
<evidence type="ECO:0000313" key="7">
    <source>
        <dbReference type="EMBL" id="KAK7838582.1"/>
    </source>
</evidence>
<keyword evidence="3" id="KW-0378">Hydrolase</keyword>
<evidence type="ECO:0000256" key="3">
    <source>
        <dbReference type="ARBA" id="ARBA00022801"/>
    </source>
</evidence>
<keyword evidence="2 7" id="KW-0645">Protease</keyword>
<dbReference type="PANTHER" id="PTHR46915">
    <property type="entry name" value="UBIQUITIN-LIKE PROTEASE 4-RELATED"/>
    <property type="match status" value="1"/>
</dbReference>
<evidence type="ECO:0000256" key="4">
    <source>
        <dbReference type="ARBA" id="ARBA00022807"/>
    </source>
</evidence>
<evidence type="ECO:0000256" key="1">
    <source>
        <dbReference type="ARBA" id="ARBA00005234"/>
    </source>
</evidence>
<proteinExistence type="inferred from homology"/>
<dbReference type="Gene3D" id="1.10.418.20">
    <property type="match status" value="1"/>
</dbReference>
<dbReference type="Pfam" id="PF02902">
    <property type="entry name" value="Peptidase_C48"/>
    <property type="match status" value="1"/>
</dbReference>
<dbReference type="EMBL" id="PKMF04000304">
    <property type="protein sequence ID" value="KAK7838582.1"/>
    <property type="molecule type" value="Genomic_DNA"/>
</dbReference>
<dbReference type="Gene3D" id="3.30.310.130">
    <property type="entry name" value="Ubiquitin-related"/>
    <property type="match status" value="1"/>
</dbReference>
<feature type="domain" description="Ubiquitin-like protease family profile" evidence="6">
    <location>
        <begin position="294"/>
        <end position="487"/>
    </location>
</feature>
<dbReference type="PANTHER" id="PTHR46915:SF2">
    <property type="entry name" value="UBIQUITIN-LIKE PROTEASE 4"/>
    <property type="match status" value="1"/>
</dbReference>
<dbReference type="GO" id="GO:0008234">
    <property type="term" value="F:cysteine-type peptidase activity"/>
    <property type="evidence" value="ECO:0007669"/>
    <property type="project" value="UniProtKB-KW"/>
</dbReference>
<dbReference type="PROSITE" id="PS50600">
    <property type="entry name" value="ULP_PROTEASE"/>
    <property type="match status" value="1"/>
</dbReference>
<evidence type="ECO:0000259" key="6">
    <source>
        <dbReference type="PROSITE" id="PS50600"/>
    </source>
</evidence>
<feature type="compositionally biased region" description="Basic and acidic residues" evidence="5">
    <location>
        <begin position="545"/>
        <end position="559"/>
    </location>
</feature>
<dbReference type="AlphaFoldDB" id="A0AAW0KHM8"/>
<gene>
    <name evidence="7" type="primary">ULP1D</name>
    <name evidence="7" type="ORF">CFP56_019520</name>
</gene>
<protein>
    <submittedName>
        <fullName evidence="7">Ubiquitin-like-specific protease 1d</fullName>
    </submittedName>
</protein>
<sequence length="559" mass="65114">MEEDRAKKKPLDLDWEKLLPNSSQTDDDDDAPPELIVKSSTTTATMSSGDERHEDLEKWSDRMLEEHIERKRRTCETMGPRMPDKGEKLRLTLKRFEDERERRKLARPQKLNSSYSYEGDGCEKPTQSRSSRSVGEVFLMALGKSPHHLKPIQVLSRCDRWKMTSKEELSQSRRHRGRSSSKQWSSQRHSKLSKHALLNANKKRRASPTYSLHQNGEHWSSSFTKKKDTFQVHPNGSRHKKEQTVVLIDEDESQSLIDEDESESLEITERVDKLAECMKDAKITYPSRDDPESIEICYVDINCLAPEGYLTSTIMNFYIRYIQLQASPTNRAMCDYHFFNTYFYNKLKEAVSYKGSDKDTYFVKFRRWWKGVNIFQKAYVLIPIHEDLHWSLVIICIPDKEDNTGPIILHLDSLRLHSSRSIFENIKSFMKAEWTYLAPEVAPLDLPIADGIWEHLPQKIDDKVIAVPQQKNDSDCGLFVLLFMERFIEEAPERLKRKDLAMFGRKWFKPEEASGLRVKIRKILMLEFKKACDVNCDSESSPLPKGDDPANIDHRTDSD</sequence>
<dbReference type="Proteomes" id="UP000237347">
    <property type="component" value="Unassembled WGS sequence"/>
</dbReference>
<dbReference type="GO" id="GO:0006508">
    <property type="term" value="P:proteolysis"/>
    <property type="evidence" value="ECO:0007669"/>
    <property type="project" value="UniProtKB-KW"/>
</dbReference>
<evidence type="ECO:0000256" key="2">
    <source>
        <dbReference type="ARBA" id="ARBA00022670"/>
    </source>
</evidence>
<accession>A0AAW0KHM8</accession>
<dbReference type="SUPFAM" id="SSF54001">
    <property type="entry name" value="Cysteine proteinases"/>
    <property type="match status" value="1"/>
</dbReference>
<comment type="caution">
    <text evidence="7">The sequence shown here is derived from an EMBL/GenBank/DDBJ whole genome shotgun (WGS) entry which is preliminary data.</text>
</comment>
<feature type="region of interest" description="Disordered" evidence="5">
    <location>
        <begin position="1"/>
        <end position="59"/>
    </location>
</feature>
<evidence type="ECO:0000256" key="5">
    <source>
        <dbReference type="SAM" id="MobiDB-lite"/>
    </source>
</evidence>
<organism evidence="7 8">
    <name type="scientific">Quercus suber</name>
    <name type="common">Cork oak</name>
    <dbReference type="NCBI Taxonomy" id="58331"/>
    <lineage>
        <taxon>Eukaryota</taxon>
        <taxon>Viridiplantae</taxon>
        <taxon>Streptophyta</taxon>
        <taxon>Embryophyta</taxon>
        <taxon>Tracheophyta</taxon>
        <taxon>Spermatophyta</taxon>
        <taxon>Magnoliopsida</taxon>
        <taxon>eudicotyledons</taxon>
        <taxon>Gunneridae</taxon>
        <taxon>Pentapetalae</taxon>
        <taxon>rosids</taxon>
        <taxon>fabids</taxon>
        <taxon>Fagales</taxon>
        <taxon>Fagaceae</taxon>
        <taxon>Quercus</taxon>
    </lineage>
</organism>
<feature type="compositionally biased region" description="Basic and acidic residues" evidence="5">
    <location>
        <begin position="1"/>
        <end position="17"/>
    </location>
</feature>
<keyword evidence="8" id="KW-1185">Reference proteome</keyword>
<keyword evidence="4" id="KW-0788">Thiol protease</keyword>
<reference evidence="7 8" key="1">
    <citation type="journal article" date="2018" name="Sci. Data">
        <title>The draft genome sequence of cork oak.</title>
        <authorList>
            <person name="Ramos A.M."/>
            <person name="Usie A."/>
            <person name="Barbosa P."/>
            <person name="Barros P.M."/>
            <person name="Capote T."/>
            <person name="Chaves I."/>
            <person name="Simoes F."/>
            <person name="Abreu I."/>
            <person name="Carrasquinho I."/>
            <person name="Faro C."/>
            <person name="Guimaraes J.B."/>
            <person name="Mendonca D."/>
            <person name="Nobrega F."/>
            <person name="Rodrigues L."/>
            <person name="Saibo N.J.M."/>
            <person name="Varela M.C."/>
            <person name="Egas C."/>
            <person name="Matos J."/>
            <person name="Miguel C.M."/>
            <person name="Oliveira M.M."/>
            <person name="Ricardo C.P."/>
            <person name="Goncalves S."/>
        </authorList>
    </citation>
    <scope>NUCLEOTIDE SEQUENCE [LARGE SCALE GENOMIC DNA]</scope>
    <source>
        <strain evidence="8">cv. HL8</strain>
    </source>
</reference>
<feature type="region of interest" description="Disordered" evidence="5">
    <location>
        <begin position="166"/>
        <end position="191"/>
    </location>
</feature>
<feature type="compositionally biased region" description="Basic and acidic residues" evidence="5">
    <location>
        <begin position="49"/>
        <end position="59"/>
    </location>
</feature>
<dbReference type="GO" id="GO:0016926">
    <property type="term" value="P:protein desumoylation"/>
    <property type="evidence" value="ECO:0007669"/>
    <property type="project" value="UniProtKB-ARBA"/>
</dbReference>
<evidence type="ECO:0000313" key="8">
    <source>
        <dbReference type="Proteomes" id="UP000237347"/>
    </source>
</evidence>
<dbReference type="InterPro" id="IPR003653">
    <property type="entry name" value="Peptidase_C48_C"/>
</dbReference>
<feature type="region of interest" description="Disordered" evidence="5">
    <location>
        <begin position="99"/>
        <end position="132"/>
    </location>
</feature>